<reference evidence="1 2" key="1">
    <citation type="journal article" date="2019" name="Int. J. Syst. Evol. Microbiol.">
        <title>The Global Catalogue of Microorganisms (GCM) 10K type strain sequencing project: providing services to taxonomists for standard genome sequencing and annotation.</title>
        <authorList>
            <consortium name="The Broad Institute Genomics Platform"/>
            <consortium name="The Broad Institute Genome Sequencing Center for Infectious Disease"/>
            <person name="Wu L."/>
            <person name="Ma J."/>
        </authorList>
    </citation>
    <scope>NUCLEOTIDE SEQUENCE [LARGE SCALE GENOMIC DNA]</scope>
    <source>
        <strain evidence="1 2">JCM 15628</strain>
    </source>
</reference>
<dbReference type="EMBL" id="BAAAPU010000011">
    <property type="protein sequence ID" value="GAA1993444.1"/>
    <property type="molecule type" value="Genomic_DNA"/>
</dbReference>
<organism evidence="1 2">
    <name type="scientific">Terrabacter lapilli</name>
    <dbReference type="NCBI Taxonomy" id="436231"/>
    <lineage>
        <taxon>Bacteria</taxon>
        <taxon>Bacillati</taxon>
        <taxon>Actinomycetota</taxon>
        <taxon>Actinomycetes</taxon>
        <taxon>Micrococcales</taxon>
        <taxon>Intrasporangiaceae</taxon>
        <taxon>Terrabacter</taxon>
    </lineage>
</organism>
<evidence type="ECO:0000313" key="2">
    <source>
        <dbReference type="Proteomes" id="UP001500013"/>
    </source>
</evidence>
<sequence>MQGTIVCLECGMQRGHELADCRRAQPGKLQEGPPEVPSGSKFSFRYRRFVHQVTVRTDGPKKYLELVALSHQEFEG</sequence>
<protein>
    <recommendedName>
        <fullName evidence="3">CCHC-type domain-containing protein</fullName>
    </recommendedName>
</protein>
<accession>A0ABN2SVS2</accession>
<comment type="caution">
    <text evidence="1">The sequence shown here is derived from an EMBL/GenBank/DDBJ whole genome shotgun (WGS) entry which is preliminary data.</text>
</comment>
<gene>
    <name evidence="1" type="ORF">GCM10009817_39680</name>
</gene>
<proteinExistence type="predicted"/>
<evidence type="ECO:0000313" key="1">
    <source>
        <dbReference type="EMBL" id="GAA1993444.1"/>
    </source>
</evidence>
<name>A0ABN2SVS2_9MICO</name>
<evidence type="ECO:0008006" key="3">
    <source>
        <dbReference type="Google" id="ProtNLM"/>
    </source>
</evidence>
<dbReference type="Proteomes" id="UP001500013">
    <property type="component" value="Unassembled WGS sequence"/>
</dbReference>
<keyword evidence="2" id="KW-1185">Reference proteome</keyword>